<dbReference type="InterPro" id="IPR050052">
    <property type="entry name" value="ATP-dep_Clp_protease_ClpX"/>
</dbReference>
<accession>A0A3Q7FUE5</accession>
<name>A0A3Q7FUE5_SOLLC</name>
<dbReference type="Gramene" id="Solyc02g084163.1.1">
    <property type="protein sequence ID" value="Solyc02g084163.1.1"/>
    <property type="gene ID" value="Solyc02g084163.1"/>
</dbReference>
<evidence type="ECO:0000313" key="2">
    <source>
        <dbReference type="Proteomes" id="UP000004994"/>
    </source>
</evidence>
<dbReference type="Proteomes" id="UP000004994">
    <property type="component" value="Chromosome 2"/>
</dbReference>
<protein>
    <submittedName>
        <fullName evidence="1">Uncharacterized protein</fullName>
    </submittedName>
</protein>
<dbReference type="GO" id="GO:0051603">
    <property type="term" value="P:proteolysis involved in protein catabolic process"/>
    <property type="evidence" value="ECO:0000318"/>
    <property type="project" value="GO_Central"/>
</dbReference>
<reference evidence="1" key="1">
    <citation type="journal article" date="2012" name="Nature">
        <title>The tomato genome sequence provides insights into fleshy fruit evolution.</title>
        <authorList>
            <consortium name="Tomato Genome Consortium"/>
        </authorList>
    </citation>
    <scope>NUCLEOTIDE SEQUENCE [LARGE SCALE GENOMIC DNA]</scope>
    <source>
        <strain evidence="1">cv. Heinz 1706</strain>
    </source>
</reference>
<dbReference type="GO" id="GO:0005524">
    <property type="term" value="F:ATP binding"/>
    <property type="evidence" value="ECO:0000318"/>
    <property type="project" value="GO_Central"/>
</dbReference>
<evidence type="ECO:0000313" key="1">
    <source>
        <dbReference type="EnsemblPlants" id="Solyc02g084163.1.1"/>
    </source>
</evidence>
<reference evidence="1" key="2">
    <citation type="submission" date="2019-01" db="UniProtKB">
        <authorList>
            <consortium name="EnsemblPlants"/>
        </authorList>
    </citation>
    <scope>IDENTIFICATION</scope>
    <source>
        <strain evidence="1">cv. Heinz 1706</strain>
    </source>
</reference>
<dbReference type="AlphaFoldDB" id="A0A3Q7FUE5"/>
<organism evidence="1">
    <name type="scientific">Solanum lycopersicum</name>
    <name type="common">Tomato</name>
    <name type="synonym">Lycopersicon esculentum</name>
    <dbReference type="NCBI Taxonomy" id="4081"/>
    <lineage>
        <taxon>Eukaryota</taxon>
        <taxon>Viridiplantae</taxon>
        <taxon>Streptophyta</taxon>
        <taxon>Embryophyta</taxon>
        <taxon>Tracheophyta</taxon>
        <taxon>Spermatophyta</taxon>
        <taxon>Magnoliopsida</taxon>
        <taxon>eudicotyledons</taxon>
        <taxon>Gunneridae</taxon>
        <taxon>Pentapetalae</taxon>
        <taxon>asterids</taxon>
        <taxon>lamiids</taxon>
        <taxon>Solanales</taxon>
        <taxon>Solanaceae</taxon>
        <taxon>Solanoideae</taxon>
        <taxon>Solaneae</taxon>
        <taxon>Solanum</taxon>
        <taxon>Solanum subgen. Lycopersicon</taxon>
    </lineage>
</organism>
<dbReference type="STRING" id="4081.A0A3Q7FUE5"/>
<dbReference type="Gene3D" id="1.10.8.60">
    <property type="match status" value="1"/>
</dbReference>
<keyword evidence="2" id="KW-1185">Reference proteome</keyword>
<proteinExistence type="predicted"/>
<dbReference type="GO" id="GO:0005759">
    <property type="term" value="C:mitochondrial matrix"/>
    <property type="evidence" value="ECO:0000318"/>
    <property type="project" value="GO_Central"/>
</dbReference>
<dbReference type="InParanoid" id="A0A3Q7FUE5"/>
<sequence length="281" mass="31372">MKILRLKNVSTEINKIALKMIKSVEFEVADDVNHVLNHMSPGLLETCPTQIKRERRQVWLICIIISDSCCSVLVESACSVVSDGCLPEGLCSFVGFFEGFRDAQFHSYVICSFQLPKTLIVSVPEEHGNIHVAILFTFSEFIFTDEYHLVQFLVSHLDDLIGCFGTPTVLRRCYRGLLAADIKKGSLYMDREANKIMKIKSVTLCVNLQFTENALPVVVEEGIAKSSGARCSRSILESIVTEAMFEVESDDLTAYGLIPEFVARLPVLPIKLQLFPSAGRN</sequence>
<dbReference type="EnsemblPlants" id="Solyc02g084163.1.1">
    <property type="protein sequence ID" value="Solyc02g084163.1.1"/>
    <property type="gene ID" value="Solyc02g084163.1"/>
</dbReference>
<dbReference type="PANTHER" id="PTHR48102">
    <property type="entry name" value="ATP-DEPENDENT CLP PROTEASE ATP-BINDING SUBUNIT CLPX-LIKE, MITOCHONDRIAL-RELATED"/>
    <property type="match status" value="1"/>
</dbReference>
<dbReference type="GO" id="GO:0016887">
    <property type="term" value="F:ATP hydrolysis activity"/>
    <property type="evidence" value="ECO:0000318"/>
    <property type="project" value="GO_Central"/>
</dbReference>
<dbReference type="PANTHER" id="PTHR48102:SF4">
    <property type="entry name" value="CLP PROTEASE REGULATORY SUBUNIT CLPX2, MITOCHONDRIAL"/>
    <property type="match status" value="1"/>
</dbReference>